<dbReference type="OrthoDB" id="5578174at2759"/>
<keyword evidence="5" id="KW-0809">Transit peptide</keyword>
<comment type="subcellular location">
    <subcellularLocation>
        <location evidence="2">Mitochondrion</location>
    </subcellularLocation>
</comment>
<dbReference type="EMBL" id="NAJL01000004">
    <property type="protein sequence ID" value="TKA32927.1"/>
    <property type="molecule type" value="Genomic_DNA"/>
</dbReference>
<protein>
    <recommendedName>
        <fullName evidence="4">Required for respiratory growth protein 9, mitochondrial</fullName>
    </recommendedName>
</protein>
<dbReference type="AlphaFoldDB" id="A0A4U0UCK4"/>
<dbReference type="Proteomes" id="UP000308549">
    <property type="component" value="Unassembled WGS sequence"/>
</dbReference>
<sequence length="427" mass="47154">MYRSRCSTQSLELLINDFAGINIRQQRAKRFFQHYRTFGTRPGSQQQPEVVEVEGGGAVPFDSRVSLPEGGRYAGLPISRGSRGGAGDGEGVIEESSAGAKIMRPASGAVSGKEDGLDTETREESTVDRVLTQGLDSSTAQQAKDAMVPPLIGPAVETGGKRNEDGSAGAVTGNRAASRIARKLRREAAGTYKAFSDAEKKEREHQLRINSVMAKIDELEDPMKGRREALEKFKKQQARKQGGQKVGKELKKQIDTVSGKDSARQEVEAVRSKKEEWQIQKSALKHKFGEAGWQPRKRLSPDTMEGIRALHASDPAAYTNATLAEHFKISPEAIRRILKSKWRPNDVEAEDRRIRWERRGAKKWEQMAAQGVRPPAKWRAMGASAEGGLKDEKMPKRRRRRAGDVDLSWDAISGGEAQGPSFADRIL</sequence>
<dbReference type="InterPro" id="IPR010487">
    <property type="entry name" value="NGRN/Rrg9"/>
</dbReference>
<feature type="region of interest" description="Disordered" evidence="7">
    <location>
        <begin position="155"/>
        <end position="174"/>
    </location>
</feature>
<dbReference type="PANTHER" id="PTHR13475">
    <property type="entry name" value="NEUGRIN"/>
    <property type="match status" value="1"/>
</dbReference>
<evidence type="ECO:0000256" key="5">
    <source>
        <dbReference type="ARBA" id="ARBA00022946"/>
    </source>
</evidence>
<reference evidence="8 9" key="1">
    <citation type="submission" date="2017-03" db="EMBL/GenBank/DDBJ databases">
        <title>Genomes of endolithic fungi from Antarctica.</title>
        <authorList>
            <person name="Coleine C."/>
            <person name="Masonjones S."/>
            <person name="Stajich J.E."/>
        </authorList>
    </citation>
    <scope>NUCLEOTIDE SEQUENCE [LARGE SCALE GENOMIC DNA]</scope>
    <source>
        <strain evidence="8 9">CCFEE 6315</strain>
    </source>
</reference>
<evidence type="ECO:0000256" key="7">
    <source>
        <dbReference type="SAM" id="MobiDB-lite"/>
    </source>
</evidence>
<keyword evidence="9" id="KW-1185">Reference proteome</keyword>
<keyword evidence="6" id="KW-0175">Coiled coil</keyword>
<feature type="region of interest" description="Disordered" evidence="7">
    <location>
        <begin position="72"/>
        <end position="127"/>
    </location>
</feature>
<organism evidence="8 9">
    <name type="scientific">Salinomyces thailandicus</name>
    <dbReference type="NCBI Taxonomy" id="706561"/>
    <lineage>
        <taxon>Eukaryota</taxon>
        <taxon>Fungi</taxon>
        <taxon>Dikarya</taxon>
        <taxon>Ascomycota</taxon>
        <taxon>Pezizomycotina</taxon>
        <taxon>Dothideomycetes</taxon>
        <taxon>Dothideomycetidae</taxon>
        <taxon>Mycosphaerellales</taxon>
        <taxon>Teratosphaeriaceae</taxon>
        <taxon>Salinomyces</taxon>
    </lineage>
</organism>
<evidence type="ECO:0000256" key="2">
    <source>
        <dbReference type="ARBA" id="ARBA00004173"/>
    </source>
</evidence>
<comment type="similarity">
    <text evidence="3">Belongs to the RRG9 family.</text>
</comment>
<dbReference type="Pfam" id="PF06413">
    <property type="entry name" value="Neugrin"/>
    <property type="match status" value="1"/>
</dbReference>
<evidence type="ECO:0000313" key="8">
    <source>
        <dbReference type="EMBL" id="TKA32927.1"/>
    </source>
</evidence>
<feature type="compositionally biased region" description="Basic and acidic residues" evidence="7">
    <location>
        <begin position="112"/>
        <end position="127"/>
    </location>
</feature>
<dbReference type="GO" id="GO:0005634">
    <property type="term" value="C:nucleus"/>
    <property type="evidence" value="ECO:0007669"/>
    <property type="project" value="TreeGrafter"/>
</dbReference>
<comment type="function">
    <text evidence="1">Required for respiratory activity and maintenance and expression of the mitochondrial genome.</text>
</comment>
<dbReference type="GO" id="GO:0005739">
    <property type="term" value="C:mitochondrion"/>
    <property type="evidence" value="ECO:0007669"/>
    <property type="project" value="UniProtKB-SubCell"/>
</dbReference>
<feature type="region of interest" description="Disordered" evidence="7">
    <location>
        <begin position="365"/>
        <end position="427"/>
    </location>
</feature>
<gene>
    <name evidence="8" type="ORF">B0A50_01153</name>
</gene>
<accession>A0A4U0UCK4</accession>
<comment type="caution">
    <text evidence="8">The sequence shown here is derived from an EMBL/GenBank/DDBJ whole genome shotgun (WGS) entry which is preliminary data.</text>
</comment>
<evidence type="ECO:0000256" key="1">
    <source>
        <dbReference type="ARBA" id="ARBA00003548"/>
    </source>
</evidence>
<evidence type="ECO:0000256" key="4">
    <source>
        <dbReference type="ARBA" id="ARBA00013566"/>
    </source>
</evidence>
<proteinExistence type="inferred from homology"/>
<name>A0A4U0UCK4_9PEZI</name>
<evidence type="ECO:0000256" key="6">
    <source>
        <dbReference type="SAM" id="Coils"/>
    </source>
</evidence>
<feature type="coiled-coil region" evidence="6">
    <location>
        <begin position="260"/>
        <end position="287"/>
    </location>
</feature>
<dbReference type="PANTHER" id="PTHR13475:SF3">
    <property type="entry name" value="NEUGRIN"/>
    <property type="match status" value="1"/>
</dbReference>
<evidence type="ECO:0000313" key="9">
    <source>
        <dbReference type="Proteomes" id="UP000308549"/>
    </source>
</evidence>
<evidence type="ECO:0000256" key="3">
    <source>
        <dbReference type="ARBA" id="ARBA00010895"/>
    </source>
</evidence>